<dbReference type="InterPro" id="IPR021408">
    <property type="entry name" value="DUF3046"/>
</dbReference>
<keyword evidence="2" id="KW-1185">Reference proteome</keyword>
<name>A0LV05_ACIC1</name>
<dbReference type="eggNOG" id="ENOG50339KE">
    <property type="taxonomic scope" value="Bacteria"/>
</dbReference>
<accession>A0LV05</accession>
<gene>
    <name evidence="1" type="ordered locus">Acel_1493</name>
</gene>
<proteinExistence type="predicted"/>
<evidence type="ECO:0000313" key="1">
    <source>
        <dbReference type="EMBL" id="ABK53265.1"/>
    </source>
</evidence>
<dbReference type="InParanoid" id="A0LV05"/>
<dbReference type="OrthoDB" id="3215033at2"/>
<dbReference type="AlphaFoldDB" id="A0LV05"/>
<dbReference type="Proteomes" id="UP000008221">
    <property type="component" value="Chromosome"/>
</dbReference>
<evidence type="ECO:0008006" key="3">
    <source>
        <dbReference type="Google" id="ProtNLM"/>
    </source>
</evidence>
<reference evidence="1 2" key="1">
    <citation type="journal article" date="2009" name="Genome Res.">
        <title>Complete genome of the cellulolytic thermophile Acidothermus cellulolyticus 11B provides insights into its ecophysiological and evolutionary adaptations.</title>
        <authorList>
            <person name="Barabote R.D."/>
            <person name="Xie G."/>
            <person name="Leu D.H."/>
            <person name="Normand P."/>
            <person name="Necsulea A."/>
            <person name="Daubin V."/>
            <person name="Medigue C."/>
            <person name="Adney W.S."/>
            <person name="Xu X.C."/>
            <person name="Lapidus A."/>
            <person name="Parales R.E."/>
            <person name="Detter C."/>
            <person name="Pujic P."/>
            <person name="Bruce D."/>
            <person name="Lavire C."/>
            <person name="Challacombe J.F."/>
            <person name="Brettin T.S."/>
            <person name="Berry A.M."/>
        </authorList>
    </citation>
    <scope>NUCLEOTIDE SEQUENCE [LARGE SCALE GENOMIC DNA]</scope>
    <source>
        <strain evidence="2">ATCC 43068 / DSM 8971 / 11B</strain>
    </source>
</reference>
<dbReference type="EMBL" id="CP000481">
    <property type="protein sequence ID" value="ABK53265.1"/>
    <property type="molecule type" value="Genomic_DNA"/>
</dbReference>
<evidence type="ECO:0000313" key="2">
    <source>
        <dbReference type="Proteomes" id="UP000008221"/>
    </source>
</evidence>
<protein>
    <recommendedName>
        <fullName evidence="3">DUF3046 domain-containing protein</fullName>
    </recommendedName>
</protein>
<dbReference type="Pfam" id="PF11248">
    <property type="entry name" value="DUF3046"/>
    <property type="match status" value="1"/>
</dbReference>
<organism evidence="1 2">
    <name type="scientific">Acidothermus cellulolyticus (strain ATCC 43068 / DSM 8971 / 11B)</name>
    <dbReference type="NCBI Taxonomy" id="351607"/>
    <lineage>
        <taxon>Bacteria</taxon>
        <taxon>Bacillati</taxon>
        <taxon>Actinomycetota</taxon>
        <taxon>Actinomycetes</taxon>
        <taxon>Acidothermales</taxon>
        <taxon>Acidothermaceae</taxon>
        <taxon>Acidothermus</taxon>
    </lineage>
</organism>
<dbReference type="HOGENOM" id="CLU_179041_1_0_11"/>
<sequence>MRLTDFWDRMRSAFGEVYAASFAHDFVLAELGERTVHQALEAGVEPADIWRAVCRAVDVPTHLQ</sequence>
<dbReference type="KEGG" id="ace:Acel_1493"/>
<dbReference type="RefSeq" id="WP_011720328.1">
    <property type="nucleotide sequence ID" value="NC_008578.1"/>
</dbReference>
<dbReference type="STRING" id="351607.Acel_1493"/>